<proteinExistence type="predicted"/>
<reference evidence="3" key="2">
    <citation type="submission" date="2021-06" db="EMBL/GenBank/DDBJ databases">
        <title>Interrogation of the integrated mobile genetic elements in gut-associated Bacteroides with a consensus prediction approach.</title>
        <authorList>
            <person name="Campbell D.E."/>
            <person name="Leigh J.R."/>
            <person name="Kim T."/>
            <person name="England W."/>
            <person name="Whitaker R.J."/>
            <person name="Degnan P.H."/>
        </authorList>
    </citation>
    <scope>NUCLEOTIDE SEQUENCE</scope>
    <source>
        <strain evidence="3">VPI-3443</strain>
    </source>
</reference>
<dbReference type="RefSeq" id="WP_130041289.1">
    <property type="nucleotide sequence ID" value="NZ_BQNN01000001.1"/>
</dbReference>
<dbReference type="EMBL" id="CP083685">
    <property type="protein sequence ID" value="UYU88903.1"/>
    <property type="molecule type" value="Genomic_DNA"/>
</dbReference>
<evidence type="ECO:0000313" key="5">
    <source>
        <dbReference type="Proteomes" id="UP000460317"/>
    </source>
</evidence>
<dbReference type="InterPro" id="IPR033410">
    <property type="entry name" value="DUF5119"/>
</dbReference>
<evidence type="ECO:0000313" key="1">
    <source>
        <dbReference type="EMBL" id="KAB4454751.1"/>
    </source>
</evidence>
<accession>A0A6I0TEX1</accession>
<evidence type="ECO:0000313" key="3">
    <source>
        <dbReference type="EMBL" id="UYU88903.1"/>
    </source>
</evidence>
<evidence type="ECO:0000313" key="4">
    <source>
        <dbReference type="Proteomes" id="UP000436858"/>
    </source>
</evidence>
<dbReference type="Proteomes" id="UP001162960">
    <property type="component" value="Chromosome"/>
</dbReference>
<protein>
    <submittedName>
        <fullName evidence="2">DUF5119 domain-containing protein</fullName>
    </submittedName>
</protein>
<dbReference type="AlphaFoldDB" id="A0A6I0TEX1"/>
<reference evidence="4 5" key="1">
    <citation type="journal article" date="2019" name="Nat. Med.">
        <title>A library of human gut bacterial isolates paired with longitudinal multiomics data enables mechanistic microbiome research.</title>
        <authorList>
            <person name="Poyet M."/>
            <person name="Groussin M."/>
            <person name="Gibbons S.M."/>
            <person name="Avila-Pacheco J."/>
            <person name="Jiang X."/>
            <person name="Kearney S.M."/>
            <person name="Perrotta A.R."/>
            <person name="Berdy B."/>
            <person name="Zhao S."/>
            <person name="Lieberman T.D."/>
            <person name="Swanson P.K."/>
            <person name="Smith M."/>
            <person name="Roesemann S."/>
            <person name="Alexander J.E."/>
            <person name="Rich S.A."/>
            <person name="Livny J."/>
            <person name="Vlamakis H."/>
            <person name="Clish C."/>
            <person name="Bullock K."/>
            <person name="Deik A."/>
            <person name="Scott J."/>
            <person name="Pierce K.A."/>
            <person name="Xavier R.J."/>
            <person name="Alm E.J."/>
        </authorList>
    </citation>
    <scope>NUCLEOTIDE SEQUENCE [LARGE SCALE GENOMIC DNA]</scope>
    <source>
        <strain evidence="2 4">BIOML-A162</strain>
        <strain evidence="1 5">BIOML-A165</strain>
    </source>
</reference>
<dbReference type="Proteomes" id="UP000436858">
    <property type="component" value="Unassembled WGS sequence"/>
</dbReference>
<sequence>MRLIYLKYNILVWSTLLLLLSCHRRPLEETCEDSALIPIGTVWSQADINPQNVTALFYNQDDGKLVLEHRFENNPNRIQTYASVPAGKYTVVIFNELRGQIKGVGIRGYDNFTTLQAYAIPDPTAKSRSADNSYAYEPDILASVAVSDFNVTNEMINYSRYYSNGEVVDQSIQESIETLVGLVPLRKVHKFNIIAHVKGLNNARMPALVDLLGIAESFNIKEDKSSRIASTQQFIMNNRTYDSDSKRNGTISKTIYTWGFLGEKPNETNVQRDSPVQMDFLFMLVDAEKTLIRQQVNVTSLVQFQFETNGATTLNLYVELPDPLPDVVPEGSGNSGFETEVIDWDIIEVPLNIK</sequence>
<dbReference type="EMBL" id="WCSB01000002">
    <property type="protein sequence ID" value="KAB4454751.1"/>
    <property type="molecule type" value="Genomic_DNA"/>
</dbReference>
<name>A0A6I0TEX1_BACT4</name>
<dbReference type="Proteomes" id="UP000460317">
    <property type="component" value="Unassembled WGS sequence"/>
</dbReference>
<dbReference type="Pfam" id="PF17145">
    <property type="entry name" value="DUF5119"/>
    <property type="match status" value="1"/>
</dbReference>
<organism evidence="2 4">
    <name type="scientific">Bacteroides thetaiotaomicron</name>
    <dbReference type="NCBI Taxonomy" id="818"/>
    <lineage>
        <taxon>Bacteria</taxon>
        <taxon>Pseudomonadati</taxon>
        <taxon>Bacteroidota</taxon>
        <taxon>Bacteroidia</taxon>
        <taxon>Bacteroidales</taxon>
        <taxon>Bacteroidaceae</taxon>
        <taxon>Bacteroides</taxon>
    </lineage>
</organism>
<dbReference type="PROSITE" id="PS51257">
    <property type="entry name" value="PROKAR_LIPOPROTEIN"/>
    <property type="match status" value="1"/>
</dbReference>
<evidence type="ECO:0000313" key="2">
    <source>
        <dbReference type="EMBL" id="KAB4486974.1"/>
    </source>
</evidence>
<dbReference type="EMBL" id="WCRY01000002">
    <property type="protein sequence ID" value="KAB4486974.1"/>
    <property type="molecule type" value="Genomic_DNA"/>
</dbReference>
<gene>
    <name evidence="2" type="ORF">GAN91_02905</name>
    <name evidence="1" type="ORF">GAN93_03555</name>
    <name evidence="3" type="ORF">KQP74_13130</name>
</gene>